<gene>
    <name evidence="5" type="ORF">ATL17_1797</name>
</gene>
<dbReference type="EMBL" id="SNYR01000002">
    <property type="protein sequence ID" value="TDQ63789.1"/>
    <property type="molecule type" value="Genomic_DNA"/>
</dbReference>
<dbReference type="PANTHER" id="PTHR43132:SF2">
    <property type="entry name" value="ARSENICAL RESISTANCE OPERON REPRESSOR ARSR-RELATED"/>
    <property type="match status" value="1"/>
</dbReference>
<reference evidence="5 6" key="1">
    <citation type="submission" date="2019-03" db="EMBL/GenBank/DDBJ databases">
        <title>Genomic Encyclopedia of Type Strains, Phase III (KMG-III): the genomes of soil and plant-associated and newly described type strains.</title>
        <authorList>
            <person name="Whitman W."/>
        </authorList>
    </citation>
    <scope>NUCLEOTIDE SEQUENCE [LARGE SCALE GENOMIC DNA]</scope>
    <source>
        <strain evidence="5 6">CGMCC 1.7002</strain>
    </source>
</reference>
<dbReference type="Gene3D" id="1.10.10.10">
    <property type="entry name" value="Winged helix-like DNA-binding domain superfamily/Winged helix DNA-binding domain"/>
    <property type="match status" value="1"/>
</dbReference>
<dbReference type="InterPro" id="IPR036390">
    <property type="entry name" value="WH_DNA-bd_sf"/>
</dbReference>
<dbReference type="NCBIfam" id="NF033788">
    <property type="entry name" value="HTH_metalloreg"/>
    <property type="match status" value="1"/>
</dbReference>
<dbReference type="InterPro" id="IPR051011">
    <property type="entry name" value="Metal_resp_trans_reg"/>
</dbReference>
<dbReference type="CDD" id="cd00090">
    <property type="entry name" value="HTH_ARSR"/>
    <property type="match status" value="1"/>
</dbReference>
<dbReference type="PROSITE" id="PS50987">
    <property type="entry name" value="HTH_ARSR_2"/>
    <property type="match status" value="1"/>
</dbReference>
<dbReference type="GO" id="GO:0003677">
    <property type="term" value="F:DNA binding"/>
    <property type="evidence" value="ECO:0007669"/>
    <property type="project" value="UniProtKB-KW"/>
</dbReference>
<keyword evidence="6" id="KW-1185">Reference proteome</keyword>
<evidence type="ECO:0000259" key="4">
    <source>
        <dbReference type="PROSITE" id="PS50987"/>
    </source>
</evidence>
<feature type="domain" description="HTH arsR-type" evidence="4">
    <location>
        <begin position="21"/>
        <end position="115"/>
    </location>
</feature>
<dbReference type="InterPro" id="IPR036388">
    <property type="entry name" value="WH-like_DNA-bd_sf"/>
</dbReference>
<name>A0A4R6VJI5_9HYPH</name>
<dbReference type="Pfam" id="PF01022">
    <property type="entry name" value="HTH_5"/>
    <property type="match status" value="1"/>
</dbReference>
<evidence type="ECO:0000313" key="6">
    <source>
        <dbReference type="Proteomes" id="UP000295391"/>
    </source>
</evidence>
<dbReference type="PANTHER" id="PTHR43132">
    <property type="entry name" value="ARSENICAL RESISTANCE OPERON REPRESSOR ARSR-RELATED"/>
    <property type="match status" value="1"/>
</dbReference>
<dbReference type="InterPro" id="IPR011991">
    <property type="entry name" value="ArsR-like_HTH"/>
</dbReference>
<dbReference type="AlphaFoldDB" id="A0A4R6VJI5"/>
<keyword evidence="3" id="KW-0804">Transcription</keyword>
<dbReference type="InterPro" id="IPR001845">
    <property type="entry name" value="HTH_ArsR_DNA-bd_dom"/>
</dbReference>
<proteinExistence type="predicted"/>
<keyword evidence="1" id="KW-0805">Transcription regulation</keyword>
<dbReference type="SMART" id="SM00418">
    <property type="entry name" value="HTH_ARSR"/>
    <property type="match status" value="1"/>
</dbReference>
<evidence type="ECO:0000313" key="5">
    <source>
        <dbReference type="EMBL" id="TDQ63789.1"/>
    </source>
</evidence>
<protein>
    <submittedName>
        <fullName evidence="5">DNA-binding transcriptional ArsR family regulator</fullName>
    </submittedName>
</protein>
<accession>A0A4R6VJI5</accession>
<comment type="caution">
    <text evidence="5">The sequence shown here is derived from an EMBL/GenBank/DDBJ whole genome shotgun (WGS) entry which is preliminary data.</text>
</comment>
<evidence type="ECO:0000256" key="1">
    <source>
        <dbReference type="ARBA" id="ARBA00023015"/>
    </source>
</evidence>
<organism evidence="5 6">
    <name type="scientific">Maritalea mobilis</name>
    <dbReference type="NCBI Taxonomy" id="483324"/>
    <lineage>
        <taxon>Bacteria</taxon>
        <taxon>Pseudomonadati</taxon>
        <taxon>Pseudomonadota</taxon>
        <taxon>Alphaproteobacteria</taxon>
        <taxon>Hyphomicrobiales</taxon>
        <taxon>Devosiaceae</taxon>
        <taxon>Maritalea</taxon>
    </lineage>
</organism>
<dbReference type="SUPFAM" id="SSF46785">
    <property type="entry name" value="Winged helix' DNA-binding domain"/>
    <property type="match status" value="1"/>
</dbReference>
<evidence type="ECO:0000256" key="2">
    <source>
        <dbReference type="ARBA" id="ARBA00023125"/>
    </source>
</evidence>
<dbReference type="PRINTS" id="PR00778">
    <property type="entry name" value="HTHARSR"/>
</dbReference>
<dbReference type="GO" id="GO:0003700">
    <property type="term" value="F:DNA-binding transcription factor activity"/>
    <property type="evidence" value="ECO:0007669"/>
    <property type="project" value="InterPro"/>
</dbReference>
<keyword evidence="2 5" id="KW-0238">DNA-binding</keyword>
<dbReference type="Proteomes" id="UP000295391">
    <property type="component" value="Unassembled WGS sequence"/>
</dbReference>
<evidence type="ECO:0000256" key="3">
    <source>
        <dbReference type="ARBA" id="ARBA00023163"/>
    </source>
</evidence>
<sequence>MLKNNNHLRDKIVSAPSDFQLLEERAAEASELLSAMSSPKRLLILCKLVEDEMSVLDLAGQVDLSQPALSQHLAKLRNLKLVKTRRDGNVIFYSLASEEVEAVLRTLYGIYCGPGQDA</sequence>